<dbReference type="Proteomes" id="UP000681414">
    <property type="component" value="Unassembled WGS sequence"/>
</dbReference>
<dbReference type="PANTHER" id="PTHR30288:SF0">
    <property type="entry name" value="FLAGELLAR HOOK-ASSOCIATED PROTEIN 2"/>
    <property type="match status" value="1"/>
</dbReference>
<dbReference type="Pfam" id="PF07195">
    <property type="entry name" value="FliD_C"/>
    <property type="match status" value="1"/>
</dbReference>
<keyword evidence="8" id="KW-0282">Flagellum</keyword>
<dbReference type="GO" id="GO:0007155">
    <property type="term" value="P:cell adhesion"/>
    <property type="evidence" value="ECO:0007669"/>
    <property type="project" value="InterPro"/>
</dbReference>
<dbReference type="GO" id="GO:0005576">
    <property type="term" value="C:extracellular region"/>
    <property type="evidence" value="ECO:0007669"/>
    <property type="project" value="UniProtKB-SubCell"/>
</dbReference>
<evidence type="ECO:0000256" key="3">
    <source>
        <dbReference type="ARBA" id="ARBA00023054"/>
    </source>
</evidence>
<evidence type="ECO:0000256" key="4">
    <source>
        <dbReference type="ARBA" id="ARBA00023143"/>
    </source>
</evidence>
<dbReference type="GO" id="GO:0009421">
    <property type="term" value="C:bacterial-type flagellum filament cap"/>
    <property type="evidence" value="ECO:0007669"/>
    <property type="project" value="InterPro"/>
</dbReference>
<evidence type="ECO:0000256" key="5">
    <source>
        <dbReference type="RuleBase" id="RU362066"/>
    </source>
</evidence>
<organism evidence="8 9">
    <name type="scientific">Lederbergia citri</name>
    <dbReference type="NCBI Taxonomy" id="2833580"/>
    <lineage>
        <taxon>Bacteria</taxon>
        <taxon>Bacillati</taxon>
        <taxon>Bacillota</taxon>
        <taxon>Bacilli</taxon>
        <taxon>Bacillales</taxon>
        <taxon>Bacillaceae</taxon>
        <taxon>Lederbergia</taxon>
    </lineage>
</organism>
<feature type="domain" description="Flagellar hook-associated protein 2 C-terminal" evidence="7">
    <location>
        <begin position="441"/>
        <end position="701"/>
    </location>
</feature>
<keyword evidence="9" id="KW-1185">Reference proteome</keyword>
<keyword evidence="3" id="KW-0175">Coiled coil</keyword>
<evidence type="ECO:0000256" key="2">
    <source>
        <dbReference type="ARBA" id="ARBA00011255"/>
    </source>
</evidence>
<name>A0A942YGF2_9BACI</name>
<dbReference type="PANTHER" id="PTHR30288">
    <property type="entry name" value="FLAGELLAR CAP/ASSEMBLY PROTEIN FLID"/>
    <property type="match status" value="1"/>
</dbReference>
<comment type="function">
    <text evidence="5">Required for morphogenesis and for the elongation of the flagellar filament by facilitating polymerization of the flagellin monomers at the tip of growing filament. Forms a capping structure, which prevents flagellin subunits (transported through the central channel of the flagellum) from leaking out without polymerization at the distal end.</text>
</comment>
<evidence type="ECO:0000313" key="8">
    <source>
        <dbReference type="EMBL" id="MBS4195467.1"/>
    </source>
</evidence>
<evidence type="ECO:0000259" key="7">
    <source>
        <dbReference type="Pfam" id="PF07195"/>
    </source>
</evidence>
<keyword evidence="4 5" id="KW-0975">Bacterial flagellum</keyword>
<evidence type="ECO:0000256" key="1">
    <source>
        <dbReference type="ARBA" id="ARBA00009764"/>
    </source>
</evidence>
<dbReference type="RefSeq" id="WP_213124683.1">
    <property type="nucleotide sequence ID" value="NZ_JAGYPG010000002.1"/>
</dbReference>
<reference evidence="8 9" key="1">
    <citation type="submission" date="2021-05" db="EMBL/GenBank/DDBJ databases">
        <title>Novel Bacillus species.</title>
        <authorList>
            <person name="Liu G."/>
        </authorList>
    </citation>
    <scope>NUCLEOTIDE SEQUENCE [LARGE SCALE GENOMIC DNA]</scope>
    <source>
        <strain evidence="9">FJAT-49780</strain>
    </source>
</reference>
<evidence type="ECO:0000313" key="9">
    <source>
        <dbReference type="Proteomes" id="UP000681414"/>
    </source>
</evidence>
<evidence type="ECO:0000259" key="6">
    <source>
        <dbReference type="Pfam" id="PF02465"/>
    </source>
</evidence>
<keyword evidence="8" id="KW-0966">Cell projection</keyword>
<comment type="subunit">
    <text evidence="2 5">Homopentamer.</text>
</comment>
<protein>
    <recommendedName>
        <fullName evidence="5">Flagellar hook-associated protein 2</fullName>
        <shortName evidence="5">HAP2</shortName>
    </recommendedName>
    <alternativeName>
        <fullName evidence="5">Flagellar cap protein</fullName>
    </alternativeName>
</protein>
<accession>A0A942YGF2</accession>
<dbReference type="InterPro" id="IPR040026">
    <property type="entry name" value="FliD"/>
</dbReference>
<sequence>MRIAGLASGMDIEKMVKDLMRAERMPLDKLKQKKQILEWQRDDFRALNTKLLSFRDKLSNLKLTPNYRARTVTSSNDAFVSATVTSGASQASYSISQVKQLASAAVMVNSGGISSGEIDPAKSLKSQDGVLGTSIVWDKGVVSSKTLDVNKDSVPDENVTILDLKLKGDKLKLDILSKNEPPEYKENPQINVKVNGKSYEVVMMGDVQELNDNQVAVDENGNLKFGVKLPKDATVKVDYVLQSKTERITVTDDVPLNVINLGKQVNKEDVKIKVTLEDGTKTFNLTVGDPVPNADGFFYLMEGNRKLGKIIPATGAIHFDETDDGFEIGEDSKPIVGVPPGAKIEISYKQNFSSFDINTETSKGKVNEKIFFIETDTLNSVIRKVNDSTAGVTMYYDSFKDQVTLTRKETGKFGTGDQITVSGQFIEEVLKFDEKRTYTDGQNAVFTINGLETQRSTNTFEMSGVTFTLKQTFLENAVQPVSISIGNDTNQVFENIKAFVTQYNELIADINGKLNENRYRSYKPLTDDEKEELSEKQQEKWEEMARSGLLKGDPILSSVLSAMRLDMSSVIETNGLFKQLASIGIKTTANYMEGGKLEIDEAKLKEALEKDPQSVENLFRGDGTTSDRGVVHKLYDTVDAAMKKLQEKAGRATSTNQQFTIGRELLSVGKSIDNFETRLKLTEDRYWRQFTAMEKAIQRANEQSNYLWQQFAGN</sequence>
<keyword evidence="5" id="KW-0964">Secreted</keyword>
<dbReference type="InterPro" id="IPR010809">
    <property type="entry name" value="FliD_C"/>
</dbReference>
<dbReference type="GO" id="GO:0009424">
    <property type="term" value="C:bacterial-type flagellum hook"/>
    <property type="evidence" value="ECO:0007669"/>
    <property type="project" value="UniProtKB-UniRule"/>
</dbReference>
<dbReference type="AlphaFoldDB" id="A0A942YGF2"/>
<dbReference type="InterPro" id="IPR003481">
    <property type="entry name" value="FliD_N"/>
</dbReference>
<proteinExistence type="inferred from homology"/>
<dbReference type="GO" id="GO:0071973">
    <property type="term" value="P:bacterial-type flagellum-dependent cell motility"/>
    <property type="evidence" value="ECO:0007669"/>
    <property type="project" value="TreeGrafter"/>
</dbReference>
<dbReference type="Pfam" id="PF02465">
    <property type="entry name" value="FliD_N"/>
    <property type="match status" value="1"/>
</dbReference>
<feature type="domain" description="Flagellar hook-associated protein 2 N-terminal" evidence="6">
    <location>
        <begin position="8"/>
        <end position="104"/>
    </location>
</feature>
<comment type="caution">
    <text evidence="8">The sequence shown here is derived from an EMBL/GenBank/DDBJ whole genome shotgun (WGS) entry which is preliminary data.</text>
</comment>
<comment type="subcellular location">
    <subcellularLocation>
        <location evidence="5">Secreted</location>
    </subcellularLocation>
    <subcellularLocation>
        <location evidence="5">Bacterial flagellum</location>
    </subcellularLocation>
</comment>
<gene>
    <name evidence="8" type="primary">fliD</name>
    <name evidence="8" type="ORF">KHA97_10405</name>
</gene>
<keyword evidence="8" id="KW-0969">Cilium</keyword>
<comment type="similarity">
    <text evidence="1 5">Belongs to the FliD family.</text>
</comment>
<dbReference type="EMBL" id="JAGYPG010000002">
    <property type="protein sequence ID" value="MBS4195467.1"/>
    <property type="molecule type" value="Genomic_DNA"/>
</dbReference>